<evidence type="ECO:0000313" key="2">
    <source>
        <dbReference type="Proteomes" id="UP000019373"/>
    </source>
</evidence>
<name>U1GDI2_ENDPU</name>
<dbReference type="eggNOG" id="ENOG502S5GM">
    <property type="taxonomic scope" value="Eukaryota"/>
</dbReference>
<proteinExistence type="predicted"/>
<dbReference type="GeneID" id="19241915"/>
<dbReference type="EMBL" id="KE721392">
    <property type="protein sequence ID" value="ERF69771.1"/>
    <property type="molecule type" value="Genomic_DNA"/>
</dbReference>
<dbReference type="OrthoDB" id="72441at2759"/>
<gene>
    <name evidence="1" type="ORF">EPUS_07027</name>
</gene>
<protein>
    <recommendedName>
        <fullName evidence="3">Pentacotripeptide-repeat region of PRORP domain-containing protein</fullName>
    </recommendedName>
</protein>
<dbReference type="OMA" id="WRARAYN"/>
<dbReference type="Proteomes" id="UP000019373">
    <property type="component" value="Unassembled WGS sequence"/>
</dbReference>
<evidence type="ECO:0008006" key="3">
    <source>
        <dbReference type="Google" id="ProtNLM"/>
    </source>
</evidence>
<dbReference type="RefSeq" id="XP_007804551.1">
    <property type="nucleotide sequence ID" value="XM_007806360.1"/>
</dbReference>
<dbReference type="HOGENOM" id="CLU_016063_0_0_1"/>
<organism evidence="1 2">
    <name type="scientific">Endocarpon pusillum (strain Z07020 / HMAS-L-300199)</name>
    <name type="common">Lichen-forming fungus</name>
    <dbReference type="NCBI Taxonomy" id="1263415"/>
    <lineage>
        <taxon>Eukaryota</taxon>
        <taxon>Fungi</taxon>
        <taxon>Dikarya</taxon>
        <taxon>Ascomycota</taxon>
        <taxon>Pezizomycotina</taxon>
        <taxon>Eurotiomycetes</taxon>
        <taxon>Chaetothyriomycetidae</taxon>
        <taxon>Verrucariales</taxon>
        <taxon>Verrucariaceae</taxon>
        <taxon>Endocarpon</taxon>
    </lineage>
</organism>
<evidence type="ECO:0000313" key="1">
    <source>
        <dbReference type="EMBL" id="ERF69771.1"/>
    </source>
</evidence>
<accession>U1GDI2</accession>
<keyword evidence="2" id="KW-1185">Reference proteome</keyword>
<reference evidence="2" key="1">
    <citation type="journal article" date="2014" name="BMC Genomics">
        <title>Genome characteristics reveal the impact of lichenization on lichen-forming fungus Endocarpon pusillum Hedwig (Verrucariales, Ascomycota).</title>
        <authorList>
            <person name="Wang Y.-Y."/>
            <person name="Liu B."/>
            <person name="Zhang X.-Y."/>
            <person name="Zhou Q.-M."/>
            <person name="Zhang T."/>
            <person name="Li H."/>
            <person name="Yu Y.-F."/>
            <person name="Zhang X.-L."/>
            <person name="Hao X.-Y."/>
            <person name="Wang M."/>
            <person name="Wang L."/>
            <person name="Wei J.-C."/>
        </authorList>
    </citation>
    <scope>NUCLEOTIDE SEQUENCE [LARGE SCALE GENOMIC DNA]</scope>
    <source>
        <strain evidence="2">Z07020 / HMAS-L-300199</strain>
    </source>
</reference>
<dbReference type="AlphaFoldDB" id="U1GDI2"/>
<sequence length="815" mass="92447">MFSGSRCCLRNKVNKRLLPGDIILNQPLLFLYPRWFRAQQQHNFTEPSAHESSKTLKLSLKYILPEQSEEVKVDIVEPTYFRYVSQQPSQDPTEAQLKSKEKLETIIDERRARQGKVVQEQRPNGLRRRVYVPASGSTSSIQQYGKRKKRSIHSVRANWERALNMLTNSVPQHKEAEGQEIWLSKQTLIALSGTSGTNSWVHNVRGGCEVQVTDTQSYSGSSKQVLLNGSTRAVALTMEYFIAIEKDVMQYQANQVALESAKTPTDTISKTESIHCEADATSGPNVPFRIVPTAVRGYLKHRDWMRADQFPQPALNSVRSFKEYVEKLTSIRAPRLVRRELYGTQDDTHNMAVADMLCHLFTDTDNTFSVSSVALNLAFAFLSRHTELLPRIKLLYDQCRQLRVTLQPQTYSYILRAMLLQGEMEMFGPVLSDLCSQGHGPGSKIWLALLKSGPSMMQKRAVAKWMLHKGLLETSLVKGEVAAELIAAELSGEIDDGKHADLSVRSIDARFGPDWMSQSSVTRILAACADKQAWTPAFEIFQEAQRRNVNFDHAAAHAIFLVMQQRGSLRDSLDLLRSHFVATTGRNDHTVIPIVFMTAWKHRFYNVCRILWRYAAVLGAMTYKMQNVVTQSLLRNQDTPQPRASKAGLSMANLEWKRRAGKVLVGTDLDITEFQQFFDLVSGQPGTTSENPMVWLARYTSDGGQRDQQLLLGYVMMHRDLHTWKYFAPPSSERLFKLLSDAYAMDVRWKGEGIGLERGGKSIQWMIENAIDMPLVRREISLKRTPLDSDTTMRSDLMGRAAFLELFEDIAHSVS</sequence>